<dbReference type="EMBL" id="JBBNAG010000005">
    <property type="protein sequence ID" value="KAK9133227.1"/>
    <property type="molecule type" value="Genomic_DNA"/>
</dbReference>
<keyword evidence="2" id="KW-1185">Reference proteome</keyword>
<evidence type="ECO:0000313" key="1">
    <source>
        <dbReference type="EMBL" id="KAK9133227.1"/>
    </source>
</evidence>
<comment type="caution">
    <text evidence="1">The sequence shown here is derived from an EMBL/GenBank/DDBJ whole genome shotgun (WGS) entry which is preliminary data.</text>
</comment>
<protein>
    <submittedName>
        <fullName evidence="1">Uncharacterized protein</fullName>
    </submittedName>
</protein>
<reference evidence="1 2" key="1">
    <citation type="submission" date="2024-01" db="EMBL/GenBank/DDBJ databases">
        <title>Genome assemblies of Stephania.</title>
        <authorList>
            <person name="Yang L."/>
        </authorList>
    </citation>
    <scope>NUCLEOTIDE SEQUENCE [LARGE SCALE GENOMIC DNA]</scope>
    <source>
        <strain evidence="1">JXDWG</strain>
        <tissue evidence="1">Leaf</tissue>
    </source>
</reference>
<name>A0AAP0JG47_9MAGN</name>
<sequence length="119" mass="13488">MRAWNVGAEKTFLKIHKLPLQRSNVEGCEAIRDRIGIVVDSGDDFPTEGIEPQKFMRVKVEIPLRAPIMRGLCLEGDDGKTQWVPFKYERLSTFASLVVTSTAKNQTVIPKQSIDRNEE</sequence>
<evidence type="ECO:0000313" key="2">
    <source>
        <dbReference type="Proteomes" id="UP001419268"/>
    </source>
</evidence>
<dbReference type="Proteomes" id="UP001419268">
    <property type="component" value="Unassembled WGS sequence"/>
</dbReference>
<organism evidence="1 2">
    <name type="scientific">Stephania cephalantha</name>
    <dbReference type="NCBI Taxonomy" id="152367"/>
    <lineage>
        <taxon>Eukaryota</taxon>
        <taxon>Viridiplantae</taxon>
        <taxon>Streptophyta</taxon>
        <taxon>Embryophyta</taxon>
        <taxon>Tracheophyta</taxon>
        <taxon>Spermatophyta</taxon>
        <taxon>Magnoliopsida</taxon>
        <taxon>Ranunculales</taxon>
        <taxon>Menispermaceae</taxon>
        <taxon>Menispermoideae</taxon>
        <taxon>Cissampelideae</taxon>
        <taxon>Stephania</taxon>
    </lineage>
</organism>
<dbReference type="AlphaFoldDB" id="A0AAP0JG47"/>
<proteinExistence type="predicted"/>
<accession>A0AAP0JG47</accession>
<gene>
    <name evidence="1" type="ORF">Scep_012755</name>
</gene>